<dbReference type="Proteomes" id="UP000749293">
    <property type="component" value="Unassembled WGS sequence"/>
</dbReference>
<dbReference type="AlphaFoldDB" id="A0A9P5D575"/>
<dbReference type="EMBL" id="JAANYQ010000006">
    <property type="protein sequence ID" value="KAF4123500.1"/>
    <property type="molecule type" value="Genomic_DNA"/>
</dbReference>
<comment type="caution">
    <text evidence="2">The sequence shown here is derived from an EMBL/GenBank/DDBJ whole genome shotgun (WGS) entry which is preliminary data.</text>
</comment>
<accession>A0A9P5D575</accession>
<gene>
    <name evidence="2" type="ORF">GMORB2_6201</name>
</gene>
<protein>
    <submittedName>
        <fullName evidence="2">Uncharacterized protein</fullName>
    </submittedName>
</protein>
<feature type="signal peptide" evidence="1">
    <location>
        <begin position="1"/>
        <end position="16"/>
    </location>
</feature>
<keyword evidence="3" id="KW-1185">Reference proteome</keyword>
<name>A0A9P5D575_9HYPO</name>
<feature type="chain" id="PRO_5040457971" evidence="1">
    <location>
        <begin position="17"/>
        <end position="116"/>
    </location>
</feature>
<proteinExistence type="predicted"/>
<sequence>MLNILTIAMASAAAAATVPVTVPNMTITPGLTPSPTSTSTLTPTPTIYTCHMQYCDGSTSWCVYWGGLTSFDSNHGPLPGETRAQLGACTPAVVTVAMEGGGGGGGEEATPDVMPW</sequence>
<organism evidence="2 3">
    <name type="scientific">Geosmithia morbida</name>
    <dbReference type="NCBI Taxonomy" id="1094350"/>
    <lineage>
        <taxon>Eukaryota</taxon>
        <taxon>Fungi</taxon>
        <taxon>Dikarya</taxon>
        <taxon>Ascomycota</taxon>
        <taxon>Pezizomycotina</taxon>
        <taxon>Sordariomycetes</taxon>
        <taxon>Hypocreomycetidae</taxon>
        <taxon>Hypocreales</taxon>
        <taxon>Bionectriaceae</taxon>
        <taxon>Geosmithia</taxon>
    </lineage>
</organism>
<evidence type="ECO:0000313" key="2">
    <source>
        <dbReference type="EMBL" id="KAF4123500.1"/>
    </source>
</evidence>
<dbReference type="RefSeq" id="XP_035322152.1">
    <property type="nucleotide sequence ID" value="XM_035468171.1"/>
</dbReference>
<evidence type="ECO:0000256" key="1">
    <source>
        <dbReference type="SAM" id="SignalP"/>
    </source>
</evidence>
<dbReference type="OrthoDB" id="4837799at2759"/>
<keyword evidence="1" id="KW-0732">Signal</keyword>
<evidence type="ECO:0000313" key="3">
    <source>
        <dbReference type="Proteomes" id="UP000749293"/>
    </source>
</evidence>
<dbReference type="GeneID" id="55972426"/>
<reference evidence="2" key="1">
    <citation type="submission" date="2020-03" db="EMBL/GenBank/DDBJ databases">
        <title>Site-based positive gene gene selection in Geosmithia morbida across the United States reveals a broad range of putative effectors and factors for local host and environmental adapation.</title>
        <authorList>
            <person name="Onufrak A."/>
            <person name="Murdoch R.W."/>
            <person name="Gazis R."/>
            <person name="Huff M."/>
            <person name="Staton M."/>
            <person name="Klingeman W."/>
            <person name="Hadziabdic D."/>
        </authorList>
    </citation>
    <scope>NUCLEOTIDE SEQUENCE</scope>
    <source>
        <strain evidence="2">1262</strain>
    </source>
</reference>